<gene>
    <name evidence="3" type="ORF">GCM10023311_27440</name>
</gene>
<comment type="caution">
    <text evidence="3">The sequence shown here is derived from an EMBL/GenBank/DDBJ whole genome shotgun (WGS) entry which is preliminary data.</text>
</comment>
<feature type="signal peptide" evidence="1">
    <location>
        <begin position="1"/>
        <end position="33"/>
    </location>
</feature>
<accession>A0ABP9FNF1</accession>
<dbReference type="Pfam" id="PF09603">
    <property type="entry name" value="Fib_succ_major"/>
    <property type="match status" value="1"/>
</dbReference>
<feature type="domain" description="Fibrobacter succinogenes major paralogous" evidence="2">
    <location>
        <begin position="58"/>
        <end position="250"/>
    </location>
</feature>
<evidence type="ECO:0000313" key="4">
    <source>
        <dbReference type="Proteomes" id="UP001500433"/>
    </source>
</evidence>
<sequence length="251" mass="28172">MKLLYIKKQIMKLLTRINIIILFTLLNFGCSNDDDTNTNETPQILTVTDIDGNVYNTITIGNQVWMLENLKTTTYNDGTPINEYVFGDDWHNNNTQIDYYQWADTFDLNNQFDEELPFDFYGGMYNHFAIESGKLAPEGWRIPTIEDFMELENHLTNNGQSGTEGEALKTTTGWFDFSGNGTDAIGFKGLPNGYINAFGGPTLGGGICTWATTEVNIQNGTRTSINLFDETTMLYANNAIQIGAGIRCIKE</sequence>
<feature type="chain" id="PRO_5045395800" evidence="1">
    <location>
        <begin position="34"/>
        <end position="251"/>
    </location>
</feature>
<evidence type="ECO:0000313" key="3">
    <source>
        <dbReference type="EMBL" id="GAA4900344.1"/>
    </source>
</evidence>
<dbReference type="NCBIfam" id="TIGR02145">
    <property type="entry name" value="Fib_succ_major"/>
    <property type="match status" value="1"/>
</dbReference>
<proteinExistence type="predicted"/>
<keyword evidence="1" id="KW-0732">Signal</keyword>
<evidence type="ECO:0000256" key="1">
    <source>
        <dbReference type="SAM" id="SignalP"/>
    </source>
</evidence>
<dbReference type="Proteomes" id="UP001500433">
    <property type="component" value="Unassembled WGS sequence"/>
</dbReference>
<evidence type="ECO:0000259" key="2">
    <source>
        <dbReference type="Pfam" id="PF09603"/>
    </source>
</evidence>
<protein>
    <submittedName>
        <fullName evidence="3">Fibrobacter succinogenes major paralogous domain-containing protein</fullName>
    </submittedName>
</protein>
<organism evidence="3 4">
    <name type="scientific">Flaviramulus aquimarinus</name>
    <dbReference type="NCBI Taxonomy" id="1170456"/>
    <lineage>
        <taxon>Bacteria</taxon>
        <taxon>Pseudomonadati</taxon>
        <taxon>Bacteroidota</taxon>
        <taxon>Flavobacteriia</taxon>
        <taxon>Flavobacteriales</taxon>
        <taxon>Flavobacteriaceae</taxon>
        <taxon>Flaviramulus</taxon>
    </lineage>
</organism>
<dbReference type="EMBL" id="BAABJH010000007">
    <property type="protein sequence ID" value="GAA4900344.1"/>
    <property type="molecule type" value="Genomic_DNA"/>
</dbReference>
<reference evidence="4" key="1">
    <citation type="journal article" date="2019" name="Int. J. Syst. Evol. Microbiol.">
        <title>The Global Catalogue of Microorganisms (GCM) 10K type strain sequencing project: providing services to taxonomists for standard genome sequencing and annotation.</title>
        <authorList>
            <consortium name="The Broad Institute Genomics Platform"/>
            <consortium name="The Broad Institute Genome Sequencing Center for Infectious Disease"/>
            <person name="Wu L."/>
            <person name="Ma J."/>
        </authorList>
    </citation>
    <scope>NUCLEOTIDE SEQUENCE [LARGE SCALE GENOMIC DNA]</scope>
    <source>
        <strain evidence="4">JCM 18274</strain>
    </source>
</reference>
<name>A0ABP9FNF1_9FLAO</name>
<dbReference type="InterPro" id="IPR011871">
    <property type="entry name" value="Fib_succ_major"/>
</dbReference>
<keyword evidence="4" id="KW-1185">Reference proteome</keyword>